<keyword evidence="2" id="KW-0677">Repeat</keyword>
<dbReference type="PANTHER" id="PTHR46093">
    <property type="entry name" value="ACYL-COA-BINDING DOMAIN-CONTAINING PROTEIN 5"/>
    <property type="match status" value="1"/>
</dbReference>
<dbReference type="PANTHER" id="PTHR46093:SF3">
    <property type="entry name" value="ACYL-COA-BINDING DOMAIN-CONTAINING PROTEIN 4"/>
    <property type="match status" value="1"/>
</dbReference>
<protein>
    <submittedName>
        <fullName evidence="3">Uncharacterized protein</fullName>
    </submittedName>
</protein>
<evidence type="ECO:0000313" key="4">
    <source>
        <dbReference type="Proteomes" id="UP001567538"/>
    </source>
</evidence>
<dbReference type="Pfam" id="PF24681">
    <property type="entry name" value="Kelch_KLHDC2_KLHL20_DRC7"/>
    <property type="match status" value="1"/>
</dbReference>
<keyword evidence="1" id="KW-0880">Kelch repeat</keyword>
<dbReference type="SUPFAM" id="SSF117281">
    <property type="entry name" value="Kelch motif"/>
    <property type="match status" value="1"/>
</dbReference>
<evidence type="ECO:0000256" key="2">
    <source>
        <dbReference type="ARBA" id="ARBA00022737"/>
    </source>
</evidence>
<proteinExistence type="predicted"/>
<evidence type="ECO:0000256" key="1">
    <source>
        <dbReference type="ARBA" id="ARBA00022441"/>
    </source>
</evidence>
<comment type="caution">
    <text evidence="3">The sequence shown here is derived from an EMBL/GenBank/DDBJ whole genome shotgun (WGS) entry which is preliminary data.</text>
</comment>
<evidence type="ECO:0000313" key="3">
    <source>
        <dbReference type="EMBL" id="KAL1531724.1"/>
    </source>
</evidence>
<reference evidence="3 4" key="1">
    <citation type="submission" date="2024-06" db="EMBL/GenBank/DDBJ databases">
        <title>A chromosome level genome sequence of Diviner's sage (Salvia divinorum).</title>
        <authorList>
            <person name="Ford S.A."/>
            <person name="Ro D.-K."/>
            <person name="Ness R.W."/>
            <person name="Phillips M.A."/>
        </authorList>
    </citation>
    <scope>NUCLEOTIDE SEQUENCE [LARGE SCALE GENOMIC DNA]</scope>
    <source>
        <strain evidence="3">SAF-2024a</strain>
        <tissue evidence="3">Leaf</tissue>
    </source>
</reference>
<dbReference type="Pfam" id="PF07646">
    <property type="entry name" value="Kelch_2"/>
    <property type="match status" value="1"/>
</dbReference>
<dbReference type="InterPro" id="IPR011043">
    <property type="entry name" value="Gal_Oxase/kelch_b-propeller"/>
</dbReference>
<gene>
    <name evidence="3" type="ORF">AAHA92_31831</name>
</gene>
<accession>A0ABD1FIQ0</accession>
<dbReference type="InterPro" id="IPR011498">
    <property type="entry name" value="Kelch_2"/>
</dbReference>
<dbReference type="Gene3D" id="2.120.10.80">
    <property type="entry name" value="Kelch-type beta propeller"/>
    <property type="match status" value="2"/>
</dbReference>
<dbReference type="InterPro" id="IPR015915">
    <property type="entry name" value="Kelch-typ_b-propeller"/>
</dbReference>
<name>A0ABD1FIQ0_SALDI</name>
<dbReference type="EMBL" id="JBEAFC010000014">
    <property type="protein sequence ID" value="KAL1531724.1"/>
    <property type="molecule type" value="Genomic_DNA"/>
</dbReference>
<sequence length="412" mass="46158">MAMRWERVEANGGDGPGVRWGHTCNAIEGRVYLFGGYGEDEQQTNQIDVLDTVNRVWSRPTVKGMAPAPRDSHSCTTVEDNLLVFGGVRGKKPLNDLHVFETSSNTWILPTINGLAPTPISNHAAVLVGKKVFIFGGCGVNSKKYNDLYSLDTEARVWAWHHVVPTGTLPGRRDSHTCTAWQHLIMVVGGHDSRNACLSDFHVLDTDTLVWYMLNPTGQILPPRAGHTTVCLESDLVVFGGFSDDILMHGDLYVLDLETGVWNRALVIGQGPCNRFSMAGERLDPQTSGMLVYYGGFSEIQTTLGDLYYLKADYDNVDSVIHKNIINGHMYFDSREAELFNDPEHVEPGNALRFTVCDPFFLTSSVDYRAYEVMFTRLGIYNLMELEGIDWKMYSRAVFIRRVDGSKYVLLQ</sequence>
<keyword evidence="4" id="KW-1185">Reference proteome</keyword>
<organism evidence="3 4">
    <name type="scientific">Salvia divinorum</name>
    <name type="common">Maria pastora</name>
    <name type="synonym">Diviner's sage</name>
    <dbReference type="NCBI Taxonomy" id="28513"/>
    <lineage>
        <taxon>Eukaryota</taxon>
        <taxon>Viridiplantae</taxon>
        <taxon>Streptophyta</taxon>
        <taxon>Embryophyta</taxon>
        <taxon>Tracheophyta</taxon>
        <taxon>Spermatophyta</taxon>
        <taxon>Magnoliopsida</taxon>
        <taxon>eudicotyledons</taxon>
        <taxon>Gunneridae</taxon>
        <taxon>Pentapetalae</taxon>
        <taxon>asterids</taxon>
        <taxon>lamiids</taxon>
        <taxon>Lamiales</taxon>
        <taxon>Lamiaceae</taxon>
        <taxon>Nepetoideae</taxon>
        <taxon>Mentheae</taxon>
        <taxon>Salviinae</taxon>
        <taxon>Salvia</taxon>
        <taxon>Salvia subgen. Calosphace</taxon>
    </lineage>
</organism>
<dbReference type="AlphaFoldDB" id="A0ABD1FIQ0"/>
<dbReference type="SUPFAM" id="SSF50965">
    <property type="entry name" value="Galactose oxidase, central domain"/>
    <property type="match status" value="1"/>
</dbReference>
<dbReference type="Proteomes" id="UP001567538">
    <property type="component" value="Unassembled WGS sequence"/>
</dbReference>